<keyword evidence="1" id="KW-1133">Transmembrane helix</keyword>
<sequence>MVTISFSTGSIAAALAVFAVIFFARNPKTNAAPSIAWSIGRVYAISTLFTLNNRHRDNGMIVSANGDSYPSV</sequence>
<protein>
    <recommendedName>
        <fullName evidence="2">DUF6534 domain-containing protein</fullName>
    </recommendedName>
</protein>
<reference evidence="3 4" key="1">
    <citation type="submission" date="2024-01" db="EMBL/GenBank/DDBJ databases">
        <title>A draft genome for the cacao thread blight pathogen Marasmiellus scandens.</title>
        <authorList>
            <person name="Baruah I.K."/>
            <person name="Leung J."/>
            <person name="Bukari Y."/>
            <person name="Amoako-Attah I."/>
            <person name="Meinhardt L.W."/>
            <person name="Bailey B.A."/>
            <person name="Cohen S.P."/>
        </authorList>
    </citation>
    <scope>NUCLEOTIDE SEQUENCE [LARGE SCALE GENOMIC DNA]</scope>
    <source>
        <strain evidence="3 4">GH-19</strain>
    </source>
</reference>
<evidence type="ECO:0000313" key="3">
    <source>
        <dbReference type="EMBL" id="KAK7450585.1"/>
    </source>
</evidence>
<evidence type="ECO:0000259" key="2">
    <source>
        <dbReference type="Pfam" id="PF20152"/>
    </source>
</evidence>
<accession>A0ABR1J5B5</accession>
<gene>
    <name evidence="3" type="ORF">VKT23_012894</name>
</gene>
<comment type="caution">
    <text evidence="3">The sequence shown here is derived from an EMBL/GenBank/DDBJ whole genome shotgun (WGS) entry which is preliminary data.</text>
</comment>
<keyword evidence="1" id="KW-0812">Transmembrane</keyword>
<dbReference type="Pfam" id="PF20152">
    <property type="entry name" value="DUF6534"/>
    <property type="match status" value="1"/>
</dbReference>
<proteinExistence type="predicted"/>
<dbReference type="EMBL" id="JBANRG010000033">
    <property type="protein sequence ID" value="KAK7450585.1"/>
    <property type="molecule type" value="Genomic_DNA"/>
</dbReference>
<keyword evidence="4" id="KW-1185">Reference proteome</keyword>
<evidence type="ECO:0000313" key="4">
    <source>
        <dbReference type="Proteomes" id="UP001498398"/>
    </source>
</evidence>
<organism evidence="3 4">
    <name type="scientific">Marasmiellus scandens</name>
    <dbReference type="NCBI Taxonomy" id="2682957"/>
    <lineage>
        <taxon>Eukaryota</taxon>
        <taxon>Fungi</taxon>
        <taxon>Dikarya</taxon>
        <taxon>Basidiomycota</taxon>
        <taxon>Agaricomycotina</taxon>
        <taxon>Agaricomycetes</taxon>
        <taxon>Agaricomycetidae</taxon>
        <taxon>Agaricales</taxon>
        <taxon>Marasmiineae</taxon>
        <taxon>Omphalotaceae</taxon>
        <taxon>Marasmiellus</taxon>
    </lineage>
</organism>
<evidence type="ECO:0000256" key="1">
    <source>
        <dbReference type="SAM" id="Phobius"/>
    </source>
</evidence>
<feature type="transmembrane region" description="Helical" evidence="1">
    <location>
        <begin position="6"/>
        <end position="24"/>
    </location>
</feature>
<name>A0ABR1J5B5_9AGAR</name>
<dbReference type="InterPro" id="IPR045339">
    <property type="entry name" value="DUF6534"/>
</dbReference>
<keyword evidence="1" id="KW-0472">Membrane</keyword>
<dbReference type="Proteomes" id="UP001498398">
    <property type="component" value="Unassembled WGS sequence"/>
</dbReference>
<feature type="domain" description="DUF6534" evidence="2">
    <location>
        <begin position="2"/>
        <end position="56"/>
    </location>
</feature>